<protein>
    <submittedName>
        <fullName evidence="1">Uncharacterized protein</fullName>
    </submittedName>
</protein>
<accession>A0ABT4H2P1</accession>
<evidence type="ECO:0000313" key="1">
    <source>
        <dbReference type="EMBL" id="MCY9763169.1"/>
    </source>
</evidence>
<dbReference type="Proteomes" id="UP001527181">
    <property type="component" value="Unassembled WGS sequence"/>
</dbReference>
<reference evidence="1 2" key="1">
    <citation type="submission" date="2022-05" db="EMBL/GenBank/DDBJ databases">
        <title>Genome Sequencing of Bee-Associated Microbes.</title>
        <authorList>
            <person name="Dunlap C."/>
        </authorList>
    </citation>
    <scope>NUCLEOTIDE SEQUENCE [LARGE SCALE GENOMIC DNA]</scope>
    <source>
        <strain evidence="1 2">NRRL B-04010</strain>
    </source>
</reference>
<dbReference type="EMBL" id="JAMDNP010000050">
    <property type="protein sequence ID" value="MCY9763169.1"/>
    <property type="molecule type" value="Genomic_DNA"/>
</dbReference>
<organism evidence="1 2">
    <name type="scientific">Paenibacillus alvei</name>
    <name type="common">Bacillus alvei</name>
    <dbReference type="NCBI Taxonomy" id="44250"/>
    <lineage>
        <taxon>Bacteria</taxon>
        <taxon>Bacillati</taxon>
        <taxon>Bacillota</taxon>
        <taxon>Bacilli</taxon>
        <taxon>Bacillales</taxon>
        <taxon>Paenibacillaceae</taxon>
        <taxon>Paenibacillus</taxon>
    </lineage>
</organism>
<dbReference type="RefSeq" id="WP_268600216.1">
    <property type="nucleotide sequence ID" value="NZ_JAMDNP010000050.1"/>
</dbReference>
<proteinExistence type="predicted"/>
<gene>
    <name evidence="1" type="ORF">M5X12_21790</name>
</gene>
<evidence type="ECO:0000313" key="2">
    <source>
        <dbReference type="Proteomes" id="UP001527181"/>
    </source>
</evidence>
<keyword evidence="2" id="KW-1185">Reference proteome</keyword>
<name>A0ABT4H2P1_PAEAL</name>
<comment type="caution">
    <text evidence="1">The sequence shown here is derived from an EMBL/GenBank/DDBJ whole genome shotgun (WGS) entry which is preliminary data.</text>
</comment>
<sequence>MGGEVWPVIIRRWGGGSPSEKMIYEYPYTYFFNLKNNNRLYVYAETKTERIKVLKMLIDKLMAGEINIHLYHLGIFILYPYLNTFYQDQSEAILGKKRLIYIASLPRMELKSNDDFLSSVWSDLIDRHYPEVGEEVVRVPLLSEIRMLFTSDRFGNYTGTHFYDADWVEPIYGNRLDVKRWVKEKDPMTPEPKKEGMLEGHITLGHEGGGNGLRHFVSGKAIRSGSYIEVKFGDGWISGRYEWSFQQGDLIQIHSSRDEFFYIREGSLVRVRK</sequence>